<dbReference type="PANTHER" id="PTHR14196:SF12">
    <property type="entry name" value="ZINC FINGER PROTEIN 208-LIKE"/>
    <property type="match status" value="1"/>
</dbReference>
<dbReference type="GO" id="GO:0005634">
    <property type="term" value="C:nucleus"/>
    <property type="evidence" value="ECO:0007669"/>
    <property type="project" value="UniProtKB-SubCell"/>
</dbReference>
<keyword evidence="7 10" id="KW-0863">Zinc-finger</keyword>
<evidence type="ECO:0000256" key="9">
    <source>
        <dbReference type="ARBA" id="ARBA00023242"/>
    </source>
</evidence>
<dbReference type="SUPFAM" id="SSF109640">
    <property type="entry name" value="KRAB domain (Kruppel-associated box)"/>
    <property type="match status" value="1"/>
</dbReference>
<dbReference type="Gene3D" id="2.170.270.10">
    <property type="entry name" value="SET domain"/>
    <property type="match status" value="1"/>
</dbReference>
<feature type="domain" description="KRAB" evidence="14">
    <location>
        <begin position="168"/>
        <end position="238"/>
    </location>
</feature>
<dbReference type="InterPro" id="IPR001909">
    <property type="entry name" value="KRAB"/>
</dbReference>
<evidence type="ECO:0000259" key="12">
    <source>
        <dbReference type="PROSITE" id="PS50157"/>
    </source>
</evidence>
<name>A0A6J0US76_9SAUR</name>
<feature type="domain" description="SET" evidence="13">
    <location>
        <begin position="395"/>
        <end position="509"/>
    </location>
</feature>
<keyword evidence="8" id="KW-0862">Zinc</keyword>
<evidence type="ECO:0000313" key="17">
    <source>
        <dbReference type="RefSeq" id="XP_020663556.2"/>
    </source>
</evidence>
<keyword evidence="3" id="KW-0808">Transferase</keyword>
<dbReference type="InterPro" id="IPR036236">
    <property type="entry name" value="Znf_C2H2_sf"/>
</dbReference>
<dbReference type="SMART" id="SM00355">
    <property type="entry name" value="ZnF_C2H2"/>
    <property type="match status" value="14"/>
</dbReference>
<evidence type="ECO:0000256" key="3">
    <source>
        <dbReference type="ARBA" id="ARBA00022679"/>
    </source>
</evidence>
<sequence>MPTQGSEGDTPTEAEAPGEWQEMLSEGKTQGVWQGTPERADIQGLEGEMRREVETQEQKDDVSKRGEAQEWRGETSDKNEAPAEMAIETEGQGLNGKRSMEIDPKDLGGPPLKEKASGGSPNFLLAKGAEGGGRGSGINKSGTGEKPSNKKGKKQNTKKKGQKAKAEDTFKGLSIYFSKEQWAEMGEWEKIRYKNIKENYEFMTQLGLPAPKPAFMYYARQTFKTANESSESDEEWTPKPIVKSFRIPPYIPSSLKEEEKKKNFLTQNKQINTMEPMLQNQDVKKIEKHVSVDVSVETIDPAAESKTDFKRQAVSWEKENQTREQDKKISMYSLRKREKKTYMEINEPNDDDYLFCEHCQVFFTDECSVHGAPVFIEDSAAEIGLEKRAWLTLPPGLRIGPSSIPRAGLGVWNEGKILSPGIHFGPYEGEMTEEDEAANSGYSWLITKGRNCYVYIDGKDETNSNWMRYINCARNEEEQNLIAFQYHGKIYYRACKVILLHSELLVWYGEEYGKELGIKWGSRWKSLKVHRKKSHLIQKQDMAFQSCSWCDIAFTCKDFLSRHMKRKHSQYGVQAARIENVQAEKSLSRSTNCTSSSAVLQCLMPSCINNNEDEPTQLLKDLNKKAQNINSYGSSEKSRLCLVTHKQTNIREKPYSCGQCEKSFGRLSHLVTHQRTHTGEKPYSCRQCGKSFGDSSTLVQHQRTHTGEKPYSCRQCGKSFGQLSHLVTHQRTHTGEKPYSCRQCGKSFGRLDTLVTHQRTHTGEKPYSCRQCGKSFGQSSTLVQHQRTHTGEKPYSCRQCGKSFGRLDTLVTHQRTHTGEKPYSCRQCGKSFGDSSTLVKHQRTHTGEKPYSCRQCGKSFGQLSHLVTHQRTHTGEKPYSCRQCGKSFGHSSTLVQHQRTHTGEKPYSCRQCGKSFGRLSHLVTHQRTHTGEKPYSCRQCGKSFGDSSTLVKHQRTHTGEKPYSCRQCGKSFGQLSHLVTHQRTHTGEKPYSCRQRGKGFRCSPQLTKHKKTHTEEKLP</sequence>
<dbReference type="GO" id="GO:0005694">
    <property type="term" value="C:chromosome"/>
    <property type="evidence" value="ECO:0007669"/>
    <property type="project" value="UniProtKB-SubCell"/>
</dbReference>
<dbReference type="SUPFAM" id="SSF57667">
    <property type="entry name" value="beta-beta-alpha zinc fingers"/>
    <property type="match status" value="7"/>
</dbReference>
<dbReference type="PROSITE" id="PS50280">
    <property type="entry name" value="SET"/>
    <property type="match status" value="1"/>
</dbReference>
<feature type="compositionally biased region" description="Basic residues" evidence="11">
    <location>
        <begin position="149"/>
        <end position="163"/>
    </location>
</feature>
<keyword evidence="5" id="KW-0479">Metal-binding</keyword>
<evidence type="ECO:0000259" key="13">
    <source>
        <dbReference type="PROSITE" id="PS50280"/>
    </source>
</evidence>
<dbReference type="AlphaFoldDB" id="A0A6J0US76"/>
<dbReference type="InterPro" id="IPR003655">
    <property type="entry name" value="aKRAB"/>
</dbReference>
<evidence type="ECO:0000259" key="15">
    <source>
        <dbReference type="PROSITE" id="PS50806"/>
    </source>
</evidence>
<feature type="domain" description="KRAB-related" evidence="15">
    <location>
        <begin position="165"/>
        <end position="228"/>
    </location>
</feature>
<protein>
    <submittedName>
        <fullName evidence="17">Uncharacterized protein isoform X1</fullName>
    </submittedName>
</protein>
<proteinExistence type="predicted"/>
<dbReference type="PROSITE" id="PS50805">
    <property type="entry name" value="KRAB"/>
    <property type="match status" value="1"/>
</dbReference>
<accession>A0A6J0US76</accession>
<dbReference type="SMART" id="SM00349">
    <property type="entry name" value="KRAB"/>
    <property type="match status" value="1"/>
</dbReference>
<organism evidence="16 17">
    <name type="scientific">Pogona vitticeps</name>
    <name type="common">central bearded dragon</name>
    <dbReference type="NCBI Taxonomy" id="103695"/>
    <lineage>
        <taxon>Eukaryota</taxon>
        <taxon>Metazoa</taxon>
        <taxon>Chordata</taxon>
        <taxon>Craniata</taxon>
        <taxon>Vertebrata</taxon>
        <taxon>Euteleostomi</taxon>
        <taxon>Lepidosauria</taxon>
        <taxon>Squamata</taxon>
        <taxon>Bifurcata</taxon>
        <taxon>Unidentata</taxon>
        <taxon>Episquamata</taxon>
        <taxon>Toxicofera</taxon>
        <taxon>Iguania</taxon>
        <taxon>Acrodonta</taxon>
        <taxon>Agamidae</taxon>
        <taxon>Amphibolurinae</taxon>
        <taxon>Pogona</taxon>
    </lineage>
</organism>
<dbReference type="GO" id="GO:0042800">
    <property type="term" value="F:histone H3K4 methyltransferase activity"/>
    <property type="evidence" value="ECO:0007669"/>
    <property type="project" value="TreeGrafter"/>
</dbReference>
<keyword evidence="2" id="KW-0489">Methyltransferase</keyword>
<feature type="domain" description="C2H2-type" evidence="12">
    <location>
        <begin position="963"/>
        <end position="990"/>
    </location>
</feature>
<feature type="region of interest" description="Disordered" evidence="11">
    <location>
        <begin position="1"/>
        <end position="166"/>
    </location>
</feature>
<dbReference type="PROSITE" id="PS50157">
    <property type="entry name" value="ZINC_FINGER_C2H2_2"/>
    <property type="match status" value="13"/>
</dbReference>
<evidence type="ECO:0000256" key="11">
    <source>
        <dbReference type="SAM" id="MobiDB-lite"/>
    </source>
</evidence>
<dbReference type="PANTHER" id="PTHR14196">
    <property type="entry name" value="ODD-SKIPPED - RELATED"/>
    <property type="match status" value="1"/>
</dbReference>
<evidence type="ECO:0000259" key="14">
    <source>
        <dbReference type="PROSITE" id="PS50805"/>
    </source>
</evidence>
<dbReference type="RefSeq" id="XP_020663556.2">
    <property type="nucleotide sequence ID" value="XM_020807897.2"/>
</dbReference>
<dbReference type="CDD" id="cd19193">
    <property type="entry name" value="PR-SET_PRDM7_9"/>
    <property type="match status" value="1"/>
</dbReference>
<dbReference type="GO" id="GO:0010845">
    <property type="term" value="P:positive regulation of reciprocal meiotic recombination"/>
    <property type="evidence" value="ECO:0007669"/>
    <property type="project" value="TreeGrafter"/>
</dbReference>
<feature type="domain" description="C2H2-type" evidence="12">
    <location>
        <begin position="683"/>
        <end position="710"/>
    </location>
</feature>
<dbReference type="InterPro" id="IPR044417">
    <property type="entry name" value="PRDM7_9_PR-SET"/>
</dbReference>
<feature type="domain" description="C2H2-type" evidence="12">
    <location>
        <begin position="795"/>
        <end position="822"/>
    </location>
</feature>
<dbReference type="KEGG" id="pvt:110086747"/>
<dbReference type="PROSITE" id="PS00028">
    <property type="entry name" value="ZINC_FINGER_C2H2_1"/>
    <property type="match status" value="13"/>
</dbReference>
<evidence type="ECO:0000256" key="6">
    <source>
        <dbReference type="ARBA" id="ARBA00022737"/>
    </source>
</evidence>
<feature type="domain" description="C2H2-type" evidence="12">
    <location>
        <begin position="991"/>
        <end position="1018"/>
    </location>
</feature>
<reference evidence="17" key="1">
    <citation type="submission" date="2025-08" db="UniProtKB">
        <authorList>
            <consortium name="RefSeq"/>
        </authorList>
    </citation>
    <scope>IDENTIFICATION</scope>
</reference>
<dbReference type="GO" id="GO:0032259">
    <property type="term" value="P:methylation"/>
    <property type="evidence" value="ECO:0007669"/>
    <property type="project" value="UniProtKB-KW"/>
</dbReference>
<dbReference type="GO" id="GO:0010844">
    <property type="term" value="F:recombination hotspot binding"/>
    <property type="evidence" value="ECO:0007669"/>
    <property type="project" value="TreeGrafter"/>
</dbReference>
<comment type="subcellular location">
    <subcellularLocation>
        <location evidence="1">Nucleus</location>
    </subcellularLocation>
</comment>
<feature type="compositionally biased region" description="Basic and acidic residues" evidence="11">
    <location>
        <begin position="47"/>
        <end position="81"/>
    </location>
</feature>
<feature type="domain" description="C2H2-type" evidence="12">
    <location>
        <begin position="879"/>
        <end position="906"/>
    </location>
</feature>
<dbReference type="InterPro" id="IPR050717">
    <property type="entry name" value="C2H2-ZF_Transcription_Reg"/>
</dbReference>
<dbReference type="PROSITE" id="PS50806">
    <property type="entry name" value="KRAB_RELATED"/>
    <property type="match status" value="1"/>
</dbReference>
<feature type="domain" description="C2H2-type" evidence="12">
    <location>
        <begin position="655"/>
        <end position="682"/>
    </location>
</feature>
<evidence type="ECO:0000256" key="1">
    <source>
        <dbReference type="ARBA" id="ARBA00004123"/>
    </source>
</evidence>
<feature type="compositionally biased region" description="Basic and acidic residues" evidence="11">
    <location>
        <begin position="98"/>
        <end position="116"/>
    </location>
</feature>
<dbReference type="GO" id="GO:0008270">
    <property type="term" value="F:zinc ion binding"/>
    <property type="evidence" value="ECO:0007669"/>
    <property type="project" value="UniProtKB-KW"/>
</dbReference>
<feature type="domain" description="C2H2-type" evidence="12">
    <location>
        <begin position="711"/>
        <end position="738"/>
    </location>
</feature>
<feature type="domain" description="C2H2-type" evidence="12">
    <location>
        <begin position="851"/>
        <end position="878"/>
    </location>
</feature>
<evidence type="ECO:0000256" key="10">
    <source>
        <dbReference type="PROSITE-ProRule" id="PRU00042"/>
    </source>
</evidence>
<evidence type="ECO:0000256" key="2">
    <source>
        <dbReference type="ARBA" id="ARBA00022603"/>
    </source>
</evidence>
<dbReference type="InterPro" id="IPR013087">
    <property type="entry name" value="Znf_C2H2_type"/>
</dbReference>
<keyword evidence="16" id="KW-1185">Reference proteome</keyword>
<feature type="region of interest" description="Disordered" evidence="11">
    <location>
        <begin position="985"/>
        <end position="1019"/>
    </location>
</feature>
<keyword evidence="6" id="KW-0677">Repeat</keyword>
<dbReference type="InterPro" id="IPR001214">
    <property type="entry name" value="SET_dom"/>
</dbReference>
<dbReference type="Gene3D" id="3.30.160.60">
    <property type="entry name" value="Classic Zinc Finger"/>
    <property type="match status" value="14"/>
</dbReference>
<evidence type="ECO:0000256" key="4">
    <source>
        <dbReference type="ARBA" id="ARBA00022691"/>
    </source>
</evidence>
<dbReference type="Pfam" id="PF00096">
    <property type="entry name" value="zf-C2H2"/>
    <property type="match status" value="12"/>
</dbReference>
<evidence type="ECO:0000256" key="8">
    <source>
        <dbReference type="ARBA" id="ARBA00022833"/>
    </source>
</evidence>
<dbReference type="Pfam" id="PF21549">
    <property type="entry name" value="PRDM2_PR"/>
    <property type="match status" value="1"/>
</dbReference>
<gene>
    <name evidence="17" type="primary">LOC110086747</name>
</gene>
<dbReference type="GO" id="GO:0006355">
    <property type="term" value="P:regulation of DNA-templated transcription"/>
    <property type="evidence" value="ECO:0007669"/>
    <property type="project" value="InterPro"/>
</dbReference>
<dbReference type="GeneID" id="110086747"/>
<feature type="domain" description="C2H2-type" evidence="12">
    <location>
        <begin position="907"/>
        <end position="934"/>
    </location>
</feature>
<dbReference type="OrthoDB" id="9439903at2759"/>
<dbReference type="InterPro" id="IPR036051">
    <property type="entry name" value="KRAB_dom_sf"/>
</dbReference>
<keyword evidence="4" id="KW-0949">S-adenosyl-L-methionine</keyword>
<evidence type="ECO:0000313" key="16">
    <source>
        <dbReference type="Proteomes" id="UP001652642"/>
    </source>
</evidence>
<evidence type="ECO:0000256" key="7">
    <source>
        <dbReference type="ARBA" id="ARBA00022771"/>
    </source>
</evidence>
<feature type="domain" description="C2H2-type" evidence="12">
    <location>
        <begin position="935"/>
        <end position="962"/>
    </location>
</feature>
<dbReference type="GO" id="GO:0046975">
    <property type="term" value="F:histone H3K36 methyltransferase activity"/>
    <property type="evidence" value="ECO:0007669"/>
    <property type="project" value="TreeGrafter"/>
</dbReference>
<dbReference type="InterPro" id="IPR046341">
    <property type="entry name" value="SET_dom_sf"/>
</dbReference>
<evidence type="ECO:0000256" key="5">
    <source>
        <dbReference type="ARBA" id="ARBA00022723"/>
    </source>
</evidence>
<feature type="domain" description="C2H2-type" evidence="12">
    <location>
        <begin position="767"/>
        <end position="794"/>
    </location>
</feature>
<keyword evidence="9" id="KW-0539">Nucleus</keyword>
<dbReference type="Proteomes" id="UP001652642">
    <property type="component" value="Chromosome 9"/>
</dbReference>
<feature type="domain" description="C2H2-type" evidence="12">
    <location>
        <begin position="823"/>
        <end position="850"/>
    </location>
</feature>
<feature type="domain" description="C2H2-type" evidence="12">
    <location>
        <begin position="739"/>
        <end position="766"/>
    </location>
</feature>
<dbReference type="InParanoid" id="A0A6J0US76"/>